<keyword evidence="6 9" id="KW-0547">Nucleotide-binding</keyword>
<keyword evidence="12" id="KW-1185">Reference proteome</keyword>
<dbReference type="Gene3D" id="3.90.870.10">
    <property type="entry name" value="DHBP synthase"/>
    <property type="match status" value="1"/>
</dbReference>
<dbReference type="InterPro" id="IPR006070">
    <property type="entry name" value="Sua5-like_dom"/>
</dbReference>
<dbReference type="GO" id="GO:0005524">
    <property type="term" value="F:ATP binding"/>
    <property type="evidence" value="ECO:0007669"/>
    <property type="project" value="UniProtKB-UniRule"/>
</dbReference>
<keyword evidence="4 9" id="KW-0819">tRNA processing</keyword>
<dbReference type="AlphaFoldDB" id="A0A370DNY5"/>
<keyword evidence="7 9" id="KW-0067">ATP-binding</keyword>
<dbReference type="InterPro" id="IPR017945">
    <property type="entry name" value="DHBP_synth_RibB-like_a/b_dom"/>
</dbReference>
<proteinExistence type="inferred from homology"/>
<dbReference type="GO" id="GO:0005737">
    <property type="term" value="C:cytoplasm"/>
    <property type="evidence" value="ECO:0007669"/>
    <property type="project" value="UniProtKB-SubCell"/>
</dbReference>
<evidence type="ECO:0000256" key="1">
    <source>
        <dbReference type="ARBA" id="ARBA00004496"/>
    </source>
</evidence>
<dbReference type="GO" id="GO:0003725">
    <property type="term" value="F:double-stranded RNA binding"/>
    <property type="evidence" value="ECO:0007669"/>
    <property type="project" value="InterPro"/>
</dbReference>
<protein>
    <recommendedName>
        <fullName evidence="9">Threonylcarbamoyl-AMP synthase</fullName>
        <shortName evidence="9">TC-AMP synthase</shortName>
        <ecNumber evidence="9">2.7.7.87</ecNumber>
    </recommendedName>
    <alternativeName>
        <fullName evidence="9">L-threonylcarbamoyladenylate synthase</fullName>
    </alternativeName>
    <alternativeName>
        <fullName evidence="9">t(6)A37 threonylcarbamoyladenosine biosynthesis protein TsaC</fullName>
    </alternativeName>
    <alternativeName>
        <fullName evidence="9">tRNA threonylcarbamoyladenosine biosynthesis protein TsaC</fullName>
    </alternativeName>
</protein>
<sequence length="205" mass="22268">MPKASSTRTPSSRPILPAKPVIHPWRLRLAVRTVLGGGLIAYPTESVFGLGCDPLNPLAVFRLLALKKRSADKGLILISDSFERLRPYLAQIPQTRLKPALDSWPGPVTWLLPAAADLPVWIRGKHSTVAVRVTDHPVAAALSRACGRPLISTSANLSSRPPARNTLQVHSRCGNAIDLILHGETGGLKRPTPIRDLFSGRISRR</sequence>
<evidence type="ECO:0000256" key="7">
    <source>
        <dbReference type="ARBA" id="ARBA00022840"/>
    </source>
</evidence>
<name>A0A370DNY5_9GAMM</name>
<evidence type="ECO:0000256" key="6">
    <source>
        <dbReference type="ARBA" id="ARBA00022741"/>
    </source>
</evidence>
<keyword evidence="5 9" id="KW-0548">Nucleotidyltransferase</keyword>
<dbReference type="GO" id="GO:0000049">
    <property type="term" value="F:tRNA binding"/>
    <property type="evidence" value="ECO:0007669"/>
    <property type="project" value="TreeGrafter"/>
</dbReference>
<dbReference type="HAMAP" id="MF_01852">
    <property type="entry name" value="TsaC"/>
    <property type="match status" value="1"/>
</dbReference>
<comment type="function">
    <text evidence="9">Required for the formation of a threonylcarbamoyl group on adenosine at position 37 (t(6)A37) in tRNAs that read codons beginning with adenine. Catalyzes the conversion of L-threonine, HCO(3)(-)/CO(2) and ATP to give threonylcarbamoyl-AMP (TC-AMP) as the acyladenylate intermediate, with the release of diphosphate.</text>
</comment>
<dbReference type="InterPro" id="IPR050156">
    <property type="entry name" value="TC-AMP_synthase_SUA5"/>
</dbReference>
<dbReference type="EC" id="2.7.7.87" evidence="9"/>
<evidence type="ECO:0000256" key="5">
    <source>
        <dbReference type="ARBA" id="ARBA00022695"/>
    </source>
</evidence>
<evidence type="ECO:0000313" key="12">
    <source>
        <dbReference type="Proteomes" id="UP000254771"/>
    </source>
</evidence>
<comment type="caution">
    <text evidence="11">The sequence shown here is derived from an EMBL/GenBank/DDBJ whole genome shotgun (WGS) entry which is preliminary data.</text>
</comment>
<dbReference type="GO" id="GO:0006450">
    <property type="term" value="P:regulation of translational fidelity"/>
    <property type="evidence" value="ECO:0007669"/>
    <property type="project" value="TreeGrafter"/>
</dbReference>
<dbReference type="EMBL" id="QFXE01000008">
    <property type="protein sequence ID" value="RDH86626.1"/>
    <property type="molecule type" value="Genomic_DNA"/>
</dbReference>
<keyword evidence="2 9" id="KW-0963">Cytoplasm</keyword>
<organism evidence="11 12">
    <name type="scientific">endosymbiont of Escarpia spicata</name>
    <dbReference type="NCBI Taxonomy" id="2200908"/>
    <lineage>
        <taxon>Bacteria</taxon>
        <taxon>Pseudomonadati</taxon>
        <taxon>Pseudomonadota</taxon>
        <taxon>Gammaproteobacteria</taxon>
        <taxon>sulfur-oxidizing symbionts</taxon>
    </lineage>
</organism>
<dbReference type="InterPro" id="IPR023535">
    <property type="entry name" value="TC-AMP_synthase"/>
</dbReference>
<keyword evidence="3 9" id="KW-0808">Transferase</keyword>
<dbReference type="GO" id="GO:0061710">
    <property type="term" value="F:L-threonylcarbamoyladenylate synthase"/>
    <property type="evidence" value="ECO:0007669"/>
    <property type="project" value="UniProtKB-EC"/>
</dbReference>
<dbReference type="GO" id="GO:0002949">
    <property type="term" value="P:tRNA threonylcarbamoyladenosine modification"/>
    <property type="evidence" value="ECO:0007669"/>
    <property type="project" value="UniProtKB-UniRule"/>
</dbReference>
<evidence type="ECO:0000259" key="10">
    <source>
        <dbReference type="PROSITE" id="PS51163"/>
    </source>
</evidence>
<accession>A0A370DNY5</accession>
<dbReference type="Proteomes" id="UP000254771">
    <property type="component" value="Unassembled WGS sequence"/>
</dbReference>
<dbReference type="PANTHER" id="PTHR17490:SF18">
    <property type="entry name" value="THREONYLCARBAMOYL-AMP SYNTHASE"/>
    <property type="match status" value="1"/>
</dbReference>
<gene>
    <name evidence="9" type="primary">tsaC</name>
    <name evidence="11" type="ORF">DIZ78_06885</name>
</gene>
<comment type="subcellular location">
    <subcellularLocation>
        <location evidence="1 9">Cytoplasm</location>
    </subcellularLocation>
</comment>
<evidence type="ECO:0000256" key="3">
    <source>
        <dbReference type="ARBA" id="ARBA00022679"/>
    </source>
</evidence>
<evidence type="ECO:0000313" key="11">
    <source>
        <dbReference type="EMBL" id="RDH86626.1"/>
    </source>
</evidence>
<evidence type="ECO:0000256" key="4">
    <source>
        <dbReference type="ARBA" id="ARBA00022694"/>
    </source>
</evidence>
<comment type="similarity">
    <text evidence="9">Belongs to the SUA5 family. TsaC subfamily.</text>
</comment>
<feature type="domain" description="YrdC-like" evidence="10">
    <location>
        <begin position="24"/>
        <end position="205"/>
    </location>
</feature>
<evidence type="ECO:0000256" key="8">
    <source>
        <dbReference type="ARBA" id="ARBA00048366"/>
    </source>
</evidence>
<dbReference type="PROSITE" id="PS51163">
    <property type="entry name" value="YRDC"/>
    <property type="match status" value="1"/>
</dbReference>
<evidence type="ECO:0000256" key="2">
    <source>
        <dbReference type="ARBA" id="ARBA00022490"/>
    </source>
</evidence>
<dbReference type="Pfam" id="PF01300">
    <property type="entry name" value="Sua5_yciO_yrdC"/>
    <property type="match status" value="1"/>
</dbReference>
<reference evidence="11 12" key="1">
    <citation type="journal article" date="2018" name="ISME J.">
        <title>Endosymbiont genomes yield clues of tubeworm success.</title>
        <authorList>
            <person name="Li Y."/>
            <person name="Liles M.R."/>
            <person name="Halanych K.M."/>
        </authorList>
    </citation>
    <scope>NUCLEOTIDE SEQUENCE [LARGE SCALE GENOMIC DNA]</scope>
    <source>
        <strain evidence="11">A1462</strain>
    </source>
</reference>
<dbReference type="PANTHER" id="PTHR17490">
    <property type="entry name" value="SUA5"/>
    <property type="match status" value="1"/>
</dbReference>
<dbReference type="SUPFAM" id="SSF55821">
    <property type="entry name" value="YrdC/RibB"/>
    <property type="match status" value="1"/>
</dbReference>
<evidence type="ECO:0000256" key="9">
    <source>
        <dbReference type="HAMAP-Rule" id="MF_01852"/>
    </source>
</evidence>
<comment type="catalytic activity">
    <reaction evidence="8 9">
        <text>L-threonine + hydrogencarbonate + ATP = L-threonylcarbamoyladenylate + diphosphate + H2O</text>
        <dbReference type="Rhea" id="RHEA:36407"/>
        <dbReference type="ChEBI" id="CHEBI:15377"/>
        <dbReference type="ChEBI" id="CHEBI:17544"/>
        <dbReference type="ChEBI" id="CHEBI:30616"/>
        <dbReference type="ChEBI" id="CHEBI:33019"/>
        <dbReference type="ChEBI" id="CHEBI:57926"/>
        <dbReference type="ChEBI" id="CHEBI:73682"/>
        <dbReference type="EC" id="2.7.7.87"/>
    </reaction>
</comment>